<dbReference type="EMBL" id="PCYI01000006">
    <property type="protein sequence ID" value="PIR45087.1"/>
    <property type="molecule type" value="Genomic_DNA"/>
</dbReference>
<name>A0A2H0RF49_9BACT</name>
<dbReference type="Proteomes" id="UP000228767">
    <property type="component" value="Unassembled WGS sequence"/>
</dbReference>
<protein>
    <submittedName>
        <fullName evidence="2">Uncharacterized protein</fullName>
    </submittedName>
</protein>
<feature type="region of interest" description="Disordered" evidence="1">
    <location>
        <begin position="281"/>
        <end position="321"/>
    </location>
</feature>
<reference evidence="2 3" key="1">
    <citation type="submission" date="2017-09" db="EMBL/GenBank/DDBJ databases">
        <title>Depth-based differentiation of microbial function through sediment-hosted aquifers and enrichment of novel symbionts in the deep terrestrial subsurface.</title>
        <authorList>
            <person name="Probst A.J."/>
            <person name="Ladd B."/>
            <person name="Jarett J.K."/>
            <person name="Geller-Mcgrath D.E."/>
            <person name="Sieber C.M."/>
            <person name="Emerson J.B."/>
            <person name="Anantharaman K."/>
            <person name="Thomas B.C."/>
            <person name="Malmstrom R."/>
            <person name="Stieglmeier M."/>
            <person name="Klingl A."/>
            <person name="Woyke T."/>
            <person name="Ryan C.M."/>
            <person name="Banfield J.F."/>
        </authorList>
    </citation>
    <scope>NUCLEOTIDE SEQUENCE [LARGE SCALE GENOMIC DNA]</scope>
    <source>
        <strain evidence="2">CG10_big_fil_rev_8_21_14_0_10_51_16</strain>
    </source>
</reference>
<evidence type="ECO:0000313" key="3">
    <source>
        <dbReference type="Proteomes" id="UP000228767"/>
    </source>
</evidence>
<sequence>MSIQDWPDRPMSPETERRSDPEREALQERIERVVCGQFDQIKTGSFASELPGIVSLNVLRREQQADQLYVFVRYEYQGGREQGDMRVGGETWTITRKGEILGPVPRALREAGVDRKAIINEILQILERVDGASYYEADISVFPEQDEQEKPAESVAGSKPRGPRAYDSRRLEELRRDPDTITGVIQKGKGFNGYVAFLLAQGEPGAKEVTIILENPWRENAYVEYQTGDRISVTREEFALMSGEQQRAIVSNYITPFLETITTKQEARALGATVRHHVGERWPERFAEERRRHSAPLPKENRPGEDAGAARETEERQGGVS</sequence>
<comment type="caution">
    <text evidence="2">The sequence shown here is derived from an EMBL/GenBank/DDBJ whole genome shotgun (WGS) entry which is preliminary data.</text>
</comment>
<evidence type="ECO:0000313" key="2">
    <source>
        <dbReference type="EMBL" id="PIR45087.1"/>
    </source>
</evidence>
<accession>A0A2H0RF49</accession>
<gene>
    <name evidence="2" type="ORF">COV10_00995</name>
</gene>
<feature type="compositionally biased region" description="Basic and acidic residues" evidence="1">
    <location>
        <begin position="14"/>
        <end position="24"/>
    </location>
</feature>
<feature type="compositionally biased region" description="Basic and acidic residues" evidence="1">
    <location>
        <begin position="299"/>
        <end position="321"/>
    </location>
</feature>
<feature type="compositionally biased region" description="Basic and acidic residues" evidence="1">
    <location>
        <begin position="281"/>
        <end position="291"/>
    </location>
</feature>
<feature type="region of interest" description="Disordered" evidence="1">
    <location>
        <begin position="142"/>
        <end position="165"/>
    </location>
</feature>
<evidence type="ECO:0000256" key="1">
    <source>
        <dbReference type="SAM" id="MobiDB-lite"/>
    </source>
</evidence>
<organism evidence="2 3">
    <name type="scientific">Candidatus Vogelbacteria bacterium CG10_big_fil_rev_8_21_14_0_10_51_16</name>
    <dbReference type="NCBI Taxonomy" id="1975045"/>
    <lineage>
        <taxon>Bacteria</taxon>
        <taxon>Candidatus Vogeliibacteriota</taxon>
    </lineage>
</organism>
<proteinExistence type="predicted"/>
<dbReference type="AlphaFoldDB" id="A0A2H0RF49"/>
<feature type="region of interest" description="Disordered" evidence="1">
    <location>
        <begin position="1"/>
        <end position="24"/>
    </location>
</feature>